<proteinExistence type="predicted"/>
<dbReference type="AlphaFoldDB" id="A0A9P0IRR8"/>
<keyword evidence="4" id="KW-1185">Reference proteome</keyword>
<feature type="domain" description="DUF7869" evidence="2">
    <location>
        <begin position="221"/>
        <end position="361"/>
    </location>
</feature>
<reference evidence="3" key="2">
    <citation type="submission" date="2022-10" db="EMBL/GenBank/DDBJ databases">
        <authorList>
            <consortium name="ENA_rothamsted_submissions"/>
            <consortium name="culmorum"/>
            <person name="King R."/>
        </authorList>
    </citation>
    <scope>NUCLEOTIDE SEQUENCE</scope>
</reference>
<dbReference type="Proteomes" id="UP001154329">
    <property type="component" value="Chromosome 1"/>
</dbReference>
<reference evidence="3" key="1">
    <citation type="submission" date="2022-02" db="EMBL/GenBank/DDBJ databases">
        <authorList>
            <person name="King R."/>
        </authorList>
    </citation>
    <scope>NUCLEOTIDE SEQUENCE</scope>
</reference>
<name>A0A9P0IRR8_APHGO</name>
<dbReference type="InterPro" id="IPR057191">
    <property type="entry name" value="DUF7869"/>
</dbReference>
<evidence type="ECO:0000256" key="1">
    <source>
        <dbReference type="SAM" id="Coils"/>
    </source>
</evidence>
<dbReference type="PANTHER" id="PTHR10773:SF19">
    <property type="match status" value="1"/>
</dbReference>
<dbReference type="Pfam" id="PF25273">
    <property type="entry name" value="DUF7869"/>
    <property type="match status" value="1"/>
</dbReference>
<feature type="coiled-coil region" evidence="1">
    <location>
        <begin position="140"/>
        <end position="167"/>
    </location>
</feature>
<organism evidence="3 4">
    <name type="scientific">Aphis gossypii</name>
    <name type="common">Cotton aphid</name>
    <dbReference type="NCBI Taxonomy" id="80765"/>
    <lineage>
        <taxon>Eukaryota</taxon>
        <taxon>Metazoa</taxon>
        <taxon>Ecdysozoa</taxon>
        <taxon>Arthropoda</taxon>
        <taxon>Hexapoda</taxon>
        <taxon>Insecta</taxon>
        <taxon>Pterygota</taxon>
        <taxon>Neoptera</taxon>
        <taxon>Paraneoptera</taxon>
        <taxon>Hemiptera</taxon>
        <taxon>Sternorrhyncha</taxon>
        <taxon>Aphidomorpha</taxon>
        <taxon>Aphidoidea</taxon>
        <taxon>Aphididae</taxon>
        <taxon>Aphidini</taxon>
        <taxon>Aphis</taxon>
        <taxon>Aphis</taxon>
    </lineage>
</organism>
<gene>
    <name evidence="3" type="ORF">APHIGO_LOCUS1267</name>
</gene>
<evidence type="ECO:0000313" key="3">
    <source>
        <dbReference type="EMBL" id="CAH1710610.1"/>
    </source>
</evidence>
<dbReference type="PANTHER" id="PTHR10773">
    <property type="entry name" value="DNA-DIRECTED RNA POLYMERASES I, II, AND III SUBUNIT RPABC2"/>
    <property type="match status" value="1"/>
</dbReference>
<evidence type="ECO:0000313" key="4">
    <source>
        <dbReference type="Proteomes" id="UP001154329"/>
    </source>
</evidence>
<sequence>MGNELKCVRSVFLSTLDETNRFVSEVLENKNSYLSGVTTTDKRGKHTCAQIAQVKLDDVINHINRFPAYESHYTRRENDKKYLPSHLNMTKMYYLYCENVDGPVSRKIYESEFKKMKLSFKERKTDTCHKCDVLFMKIKVEEDINLKAELQEELNNHHNAADMAYQEKKIDKIMAQNDPTVKCFTLDLQQCLATPDIHTSVAFYKRLYWAYNLTVTDLGSNVSTCYVWHECIAKRRANEIASCLYKELMSSPNTVKTVTLYSDTCAGQNKNSHVASMFTFLLQKKKSIDEIHHKFLIPGHTRMESDSDHSAIEKQKKKNETTIYHPHDWATLIRCTRKKFEVVEMEQIDFIDFANLLKTYLVLRKKEKNLYGMIVSG</sequence>
<accession>A0A9P0IRR8</accession>
<dbReference type="EMBL" id="OU899034">
    <property type="protein sequence ID" value="CAH1710610.1"/>
    <property type="molecule type" value="Genomic_DNA"/>
</dbReference>
<protein>
    <recommendedName>
        <fullName evidence="2">DUF7869 domain-containing protein</fullName>
    </recommendedName>
</protein>
<evidence type="ECO:0000259" key="2">
    <source>
        <dbReference type="Pfam" id="PF25273"/>
    </source>
</evidence>
<keyword evidence="1" id="KW-0175">Coiled coil</keyword>